<keyword evidence="3" id="KW-0378">Hydrolase</keyword>
<dbReference type="OrthoDB" id="206201at2759"/>
<dbReference type="GO" id="GO:0006508">
    <property type="term" value="P:proteolysis"/>
    <property type="evidence" value="ECO:0007669"/>
    <property type="project" value="UniProtKB-KW"/>
</dbReference>
<dbReference type="Pfam" id="PF00082">
    <property type="entry name" value="Peptidase_S8"/>
    <property type="match status" value="1"/>
</dbReference>
<evidence type="ECO:0000313" key="9">
    <source>
        <dbReference type="EMBL" id="EWM24418.1"/>
    </source>
</evidence>
<name>W7TLM5_9STRA</name>
<organism evidence="9 10">
    <name type="scientific">Nannochloropsis gaditana</name>
    <dbReference type="NCBI Taxonomy" id="72520"/>
    <lineage>
        <taxon>Eukaryota</taxon>
        <taxon>Sar</taxon>
        <taxon>Stramenopiles</taxon>
        <taxon>Ochrophyta</taxon>
        <taxon>Eustigmatophyceae</taxon>
        <taxon>Eustigmatales</taxon>
        <taxon>Monodopsidaceae</taxon>
        <taxon>Nannochloropsis</taxon>
    </lineage>
</organism>
<proteinExistence type="inferred from homology"/>
<dbReference type="EC" id="3.4.21.62" evidence="6"/>
<keyword evidence="4" id="KW-0720">Serine protease</keyword>
<dbReference type="PANTHER" id="PTHR43806">
    <property type="entry name" value="PEPTIDASE S8"/>
    <property type="match status" value="1"/>
</dbReference>
<dbReference type="InterPro" id="IPR036852">
    <property type="entry name" value="Peptidase_S8/S53_dom_sf"/>
</dbReference>
<dbReference type="Gene3D" id="3.40.50.200">
    <property type="entry name" value="Peptidase S8/S53 domain"/>
    <property type="match status" value="1"/>
</dbReference>
<reference evidence="9 10" key="1">
    <citation type="journal article" date="2014" name="Mol. Plant">
        <title>Chromosome Scale Genome Assembly and Transcriptome Profiling of Nannochloropsis gaditana in Nitrogen Depletion.</title>
        <authorList>
            <person name="Corteggiani Carpinelli E."/>
            <person name="Telatin A."/>
            <person name="Vitulo N."/>
            <person name="Forcato C."/>
            <person name="D'Angelo M."/>
            <person name="Schiavon R."/>
            <person name="Vezzi A."/>
            <person name="Giacometti G.M."/>
            <person name="Morosinotto T."/>
            <person name="Valle G."/>
        </authorList>
    </citation>
    <scope>NUCLEOTIDE SEQUENCE [LARGE SCALE GENOMIC DNA]</scope>
    <source>
        <strain evidence="9 10">B-31</strain>
    </source>
</reference>
<dbReference type="Proteomes" id="UP000019335">
    <property type="component" value="Chromosome 14"/>
</dbReference>
<gene>
    <name evidence="9" type="ORF">Naga_101217g2</name>
</gene>
<comment type="caution">
    <text evidence="7">Lacks conserved residue(s) required for the propagation of feature annotation.</text>
</comment>
<accession>W7TLM5</accession>
<dbReference type="AlphaFoldDB" id="W7TLM5"/>
<evidence type="ECO:0000256" key="2">
    <source>
        <dbReference type="ARBA" id="ARBA00022670"/>
    </source>
</evidence>
<dbReference type="InterPro" id="IPR050131">
    <property type="entry name" value="Peptidase_S8_subtilisin-like"/>
</dbReference>
<evidence type="ECO:0000256" key="3">
    <source>
        <dbReference type="ARBA" id="ARBA00022801"/>
    </source>
</evidence>
<evidence type="ECO:0000256" key="4">
    <source>
        <dbReference type="ARBA" id="ARBA00022825"/>
    </source>
</evidence>
<dbReference type="PROSITE" id="PS51892">
    <property type="entry name" value="SUBTILASE"/>
    <property type="match status" value="1"/>
</dbReference>
<comment type="similarity">
    <text evidence="1 7">Belongs to the peptidase S8 family.</text>
</comment>
<comment type="catalytic activity">
    <reaction evidence="5">
        <text>Hydrolysis of proteins with broad specificity for peptide bonds, and a preference for a large uncharged residue in P1. Hydrolyzes peptide amides.</text>
        <dbReference type="EC" id="3.4.21.62"/>
    </reaction>
</comment>
<feature type="non-terminal residue" evidence="9">
    <location>
        <position position="1"/>
    </location>
</feature>
<evidence type="ECO:0000256" key="7">
    <source>
        <dbReference type="PROSITE-ProRule" id="PRU01240"/>
    </source>
</evidence>
<evidence type="ECO:0000256" key="1">
    <source>
        <dbReference type="ARBA" id="ARBA00011073"/>
    </source>
</evidence>
<evidence type="ECO:0000256" key="6">
    <source>
        <dbReference type="ARBA" id="ARBA00023619"/>
    </source>
</evidence>
<sequence length="113" mass="11750">LPPSLPPSFQPAYSNWGRVVDIYAPGGGIYSASNAGNNQYTYLSGTSMSTPLVAGGVACVLAGDPGRSCSNDALVRKLINPSVDVAQGGPLQANMRPNRPLFYLPPDADVKCP</sequence>
<dbReference type="SUPFAM" id="SSF52743">
    <property type="entry name" value="Subtilisin-like"/>
    <property type="match status" value="1"/>
</dbReference>
<dbReference type="InterPro" id="IPR000209">
    <property type="entry name" value="Peptidase_S8/S53_dom"/>
</dbReference>
<dbReference type="InterPro" id="IPR023828">
    <property type="entry name" value="Peptidase_S8_Ser-AS"/>
</dbReference>
<keyword evidence="10" id="KW-1185">Reference proteome</keyword>
<dbReference type="EMBL" id="AZIL01001270">
    <property type="protein sequence ID" value="EWM24418.1"/>
    <property type="molecule type" value="Genomic_DNA"/>
</dbReference>
<evidence type="ECO:0000256" key="5">
    <source>
        <dbReference type="ARBA" id="ARBA00023529"/>
    </source>
</evidence>
<dbReference type="GO" id="GO:0004252">
    <property type="term" value="F:serine-type endopeptidase activity"/>
    <property type="evidence" value="ECO:0007669"/>
    <property type="project" value="UniProtKB-EC"/>
</dbReference>
<keyword evidence="2" id="KW-0645">Protease</keyword>
<feature type="domain" description="Peptidase S8/S53" evidence="8">
    <location>
        <begin position="13"/>
        <end position="81"/>
    </location>
</feature>
<comment type="caution">
    <text evidence="9">The sequence shown here is derived from an EMBL/GenBank/DDBJ whole genome shotgun (WGS) entry which is preliminary data.</text>
</comment>
<dbReference type="PROSITE" id="PS00138">
    <property type="entry name" value="SUBTILASE_SER"/>
    <property type="match status" value="1"/>
</dbReference>
<evidence type="ECO:0000313" key="10">
    <source>
        <dbReference type="Proteomes" id="UP000019335"/>
    </source>
</evidence>
<protein>
    <recommendedName>
        <fullName evidence="6">subtilisin</fullName>
        <ecNumber evidence="6">3.4.21.62</ecNumber>
    </recommendedName>
</protein>
<dbReference type="PANTHER" id="PTHR43806:SF11">
    <property type="entry name" value="CEREVISIN-RELATED"/>
    <property type="match status" value="1"/>
</dbReference>
<evidence type="ECO:0000259" key="8">
    <source>
        <dbReference type="Pfam" id="PF00082"/>
    </source>
</evidence>